<evidence type="ECO:0000256" key="1">
    <source>
        <dbReference type="PROSITE-ProRule" id="PRU00042"/>
    </source>
</evidence>
<dbReference type="PROSITE" id="PS50071">
    <property type="entry name" value="HOMEOBOX_2"/>
    <property type="match status" value="1"/>
</dbReference>
<feature type="compositionally biased region" description="Basic residues" evidence="4">
    <location>
        <begin position="212"/>
        <end position="221"/>
    </location>
</feature>
<feature type="domain" description="Homeobox" evidence="5">
    <location>
        <begin position="53"/>
        <end position="116"/>
    </location>
</feature>
<feature type="compositionally biased region" description="Polar residues" evidence="4">
    <location>
        <begin position="490"/>
        <end position="501"/>
    </location>
</feature>
<dbReference type="InterPro" id="IPR013087">
    <property type="entry name" value="Znf_C2H2_type"/>
</dbReference>
<evidence type="ECO:0000259" key="6">
    <source>
        <dbReference type="PROSITE" id="PS50157"/>
    </source>
</evidence>
<evidence type="ECO:0000256" key="3">
    <source>
        <dbReference type="RuleBase" id="RU000682"/>
    </source>
</evidence>
<dbReference type="PROSITE" id="PS50157">
    <property type="entry name" value="ZINC_FINGER_C2H2_2"/>
    <property type="match status" value="2"/>
</dbReference>
<dbReference type="GO" id="GO:0008270">
    <property type="term" value="F:zinc ion binding"/>
    <property type="evidence" value="ECO:0007669"/>
    <property type="project" value="UniProtKB-KW"/>
</dbReference>
<dbReference type="GO" id="GO:0005634">
    <property type="term" value="C:nucleus"/>
    <property type="evidence" value="ECO:0007669"/>
    <property type="project" value="UniProtKB-SubCell"/>
</dbReference>
<keyword evidence="2 3" id="KW-0371">Homeobox</keyword>
<keyword evidence="1" id="KW-0479">Metal-binding</keyword>
<feature type="region of interest" description="Disordered" evidence="4">
    <location>
        <begin position="45"/>
        <end position="64"/>
    </location>
</feature>
<name>A0A9P4UWC2_9PLEO</name>
<dbReference type="InterPro" id="IPR009057">
    <property type="entry name" value="Homeodomain-like_sf"/>
</dbReference>
<feature type="compositionally biased region" description="Polar residues" evidence="4">
    <location>
        <begin position="451"/>
        <end position="470"/>
    </location>
</feature>
<dbReference type="SMART" id="SM00389">
    <property type="entry name" value="HOX"/>
    <property type="match status" value="1"/>
</dbReference>
<evidence type="ECO:0000256" key="2">
    <source>
        <dbReference type="PROSITE-ProRule" id="PRU00108"/>
    </source>
</evidence>
<dbReference type="Gene3D" id="3.30.160.60">
    <property type="entry name" value="Classic Zinc Finger"/>
    <property type="match status" value="1"/>
</dbReference>
<feature type="DNA-binding region" description="Homeobox" evidence="2">
    <location>
        <begin position="55"/>
        <end position="117"/>
    </location>
</feature>
<evidence type="ECO:0000313" key="7">
    <source>
        <dbReference type="EMBL" id="KAF2727005.1"/>
    </source>
</evidence>
<keyword evidence="2 3" id="KW-0539">Nucleus</keyword>
<dbReference type="Gene3D" id="1.10.10.60">
    <property type="entry name" value="Homeodomain-like"/>
    <property type="match status" value="1"/>
</dbReference>
<feature type="region of interest" description="Disordered" evidence="4">
    <location>
        <begin position="490"/>
        <end position="513"/>
    </location>
</feature>
<feature type="compositionally biased region" description="Low complexity" evidence="4">
    <location>
        <begin position="189"/>
        <end position="211"/>
    </location>
</feature>
<feature type="region of interest" description="Disordered" evidence="4">
    <location>
        <begin position="451"/>
        <end position="476"/>
    </location>
</feature>
<dbReference type="AlphaFoldDB" id="A0A9P4UWC2"/>
<keyword evidence="1" id="KW-0862">Zinc</keyword>
<evidence type="ECO:0000256" key="4">
    <source>
        <dbReference type="SAM" id="MobiDB-lite"/>
    </source>
</evidence>
<comment type="caution">
    <text evidence="7">The sequence shown here is derived from an EMBL/GenBank/DDBJ whole genome shotgun (WGS) entry which is preliminary data.</text>
</comment>
<feature type="domain" description="C2H2-type" evidence="6">
    <location>
        <begin position="241"/>
        <end position="269"/>
    </location>
</feature>
<dbReference type="PROSITE" id="PS00028">
    <property type="entry name" value="ZINC_FINGER_C2H2_1"/>
    <property type="match status" value="2"/>
</dbReference>
<dbReference type="EMBL" id="ML996364">
    <property type="protein sequence ID" value="KAF2727005.1"/>
    <property type="molecule type" value="Genomic_DNA"/>
</dbReference>
<dbReference type="Proteomes" id="UP000799444">
    <property type="component" value="Unassembled WGS sequence"/>
</dbReference>
<dbReference type="OrthoDB" id="5399138at2759"/>
<dbReference type="CDD" id="cd00086">
    <property type="entry name" value="homeodomain"/>
    <property type="match status" value="1"/>
</dbReference>
<gene>
    <name evidence="7" type="ORF">EJ04DRAFT_152763</name>
</gene>
<evidence type="ECO:0000313" key="8">
    <source>
        <dbReference type="Proteomes" id="UP000799444"/>
    </source>
</evidence>
<dbReference type="InterPro" id="IPR001356">
    <property type="entry name" value="HD"/>
</dbReference>
<keyword evidence="2 3" id="KW-0238">DNA-binding</keyword>
<accession>A0A9P4UWC2</accession>
<organism evidence="7 8">
    <name type="scientific">Polyplosphaeria fusca</name>
    <dbReference type="NCBI Taxonomy" id="682080"/>
    <lineage>
        <taxon>Eukaryota</taxon>
        <taxon>Fungi</taxon>
        <taxon>Dikarya</taxon>
        <taxon>Ascomycota</taxon>
        <taxon>Pezizomycotina</taxon>
        <taxon>Dothideomycetes</taxon>
        <taxon>Pleosporomycetidae</taxon>
        <taxon>Pleosporales</taxon>
        <taxon>Tetraplosphaeriaceae</taxon>
        <taxon>Polyplosphaeria</taxon>
    </lineage>
</organism>
<keyword evidence="8" id="KW-1185">Reference proteome</keyword>
<dbReference type="SMART" id="SM00355">
    <property type="entry name" value="ZnF_C2H2"/>
    <property type="match status" value="4"/>
</dbReference>
<proteinExistence type="predicted"/>
<keyword evidence="1" id="KW-0863">Zinc-finger</keyword>
<dbReference type="GO" id="GO:0003677">
    <property type="term" value="F:DNA binding"/>
    <property type="evidence" value="ECO:0007669"/>
    <property type="project" value="UniProtKB-UniRule"/>
</dbReference>
<reference evidence="7" key="1">
    <citation type="journal article" date="2020" name="Stud. Mycol.">
        <title>101 Dothideomycetes genomes: a test case for predicting lifestyles and emergence of pathogens.</title>
        <authorList>
            <person name="Haridas S."/>
            <person name="Albert R."/>
            <person name="Binder M."/>
            <person name="Bloem J."/>
            <person name="Labutti K."/>
            <person name="Salamov A."/>
            <person name="Andreopoulos B."/>
            <person name="Baker S."/>
            <person name="Barry K."/>
            <person name="Bills G."/>
            <person name="Bluhm B."/>
            <person name="Cannon C."/>
            <person name="Castanera R."/>
            <person name="Culley D."/>
            <person name="Daum C."/>
            <person name="Ezra D."/>
            <person name="Gonzalez J."/>
            <person name="Henrissat B."/>
            <person name="Kuo A."/>
            <person name="Liang C."/>
            <person name="Lipzen A."/>
            <person name="Lutzoni F."/>
            <person name="Magnuson J."/>
            <person name="Mondo S."/>
            <person name="Nolan M."/>
            <person name="Ohm R."/>
            <person name="Pangilinan J."/>
            <person name="Park H.-J."/>
            <person name="Ramirez L."/>
            <person name="Alfaro M."/>
            <person name="Sun H."/>
            <person name="Tritt A."/>
            <person name="Yoshinaga Y."/>
            <person name="Zwiers L.-H."/>
            <person name="Turgeon B."/>
            <person name="Goodwin S."/>
            <person name="Spatafora J."/>
            <person name="Crous P."/>
            <person name="Grigoriev I."/>
        </authorList>
    </citation>
    <scope>NUCLEOTIDE SEQUENCE</scope>
    <source>
        <strain evidence="7">CBS 125425</strain>
    </source>
</reference>
<evidence type="ECO:0000259" key="5">
    <source>
        <dbReference type="PROSITE" id="PS50071"/>
    </source>
</evidence>
<dbReference type="Pfam" id="PF00046">
    <property type="entry name" value="Homeodomain"/>
    <property type="match status" value="1"/>
</dbReference>
<sequence length="674" mass="74425">MSWSPELAPEVPPQYWNPAVSLGSHSIPISSAATISGSAFGSVATECDESNSEGGKKKRRRIPPEAKQLLEETFERIRDDPYAPQAEIKNLAKLTGLSVRQVRTFFANARARKLPPSSDLKPPGVSQPKQIANTHETIAGQPDPMERFLSSSPEDEGISEEVIRRAAAICSSNTNPPSLRRHSSKPDGSDVGSNSAGSESSRASIDSANNRGPRRGRKRRREQTDDTNTLLRKPGDPHKIYQCTFCAKDFAQKYDWRRHEESVHFPQQEWICMPDGLAYVADQTRYCVFCDEMDPDEHHAAAHHCSTCLAAPRSKRTFLRKDKLLQHLIQVHRMGQFSKTTQTWCRPVERAVDLICGFCGLVLSDWPSRIEHIAAHFIDGITMLFWLLRPGGMKPHGTEAGALASSDIEAKCPRCSDQFGSETEMIFHKRQIHNVYRPRVRDLALPEQPSYNTIAQSTDEGSSILATSKESSPKRPMFVAPPWAQLDNLNVQDNDSSSSVTEPLPPPKETIEQSTTIKMSSQTLGPNPHGNWITGNIHKVASQSLVSNPHAVWNRKIPISPRPPSSVDPQLMSMRRHRTRSSLSNVLTPIQSTFPTMRNLASPLDFMDAIDMPPANETHSQQSSPVRGFGAPAALFAQGTEPATGSMGDLTGFPNTVELGMGALLDQARSDDGK</sequence>
<protein>
    <submittedName>
        <fullName evidence="7">Uncharacterized protein</fullName>
    </submittedName>
</protein>
<dbReference type="SUPFAM" id="SSF46689">
    <property type="entry name" value="Homeodomain-like"/>
    <property type="match status" value="1"/>
</dbReference>
<feature type="domain" description="C2H2-type" evidence="6">
    <location>
        <begin position="410"/>
        <end position="438"/>
    </location>
</feature>
<comment type="subcellular location">
    <subcellularLocation>
        <location evidence="2 3">Nucleus</location>
    </subcellularLocation>
</comment>
<feature type="region of interest" description="Disordered" evidence="4">
    <location>
        <begin position="136"/>
        <end position="233"/>
    </location>
</feature>